<name>E9DIZ3_COCPS</name>
<reference evidence="3" key="2">
    <citation type="submission" date="2010-03" db="EMBL/GenBank/DDBJ databases">
        <title>The genome sequence of Coccidioides posadasii strain Silveira.</title>
        <authorList>
            <consortium name="The Broad Institute Genome Sequencing Center for Infectious Disease"/>
            <person name="Neafsey D."/>
            <person name="Orbach M."/>
            <person name="Henn M.R."/>
            <person name="Cole G.T."/>
            <person name="Galgiani J."/>
            <person name="Gardner M.J."/>
            <person name="Kirkland T.N."/>
            <person name="Taylor J.W."/>
            <person name="Young S.K."/>
            <person name="Zeng Q."/>
            <person name="Koehrsen M."/>
            <person name="Alvarado L."/>
            <person name="Berlin A."/>
            <person name="Borenstein D."/>
            <person name="Chapman S.B."/>
            <person name="Chen Z."/>
            <person name="Engels R."/>
            <person name="Freedman E."/>
            <person name="Gellesch M."/>
            <person name="Goldberg J."/>
            <person name="Griggs A."/>
            <person name="Gujja S."/>
            <person name="Heilman E."/>
            <person name="Heiman D."/>
            <person name="Howarth C."/>
            <person name="Jen D."/>
            <person name="Larson L."/>
            <person name="Mehta T."/>
            <person name="Neiman D."/>
            <person name="Park D."/>
            <person name="Pearson M."/>
            <person name="Richards J."/>
            <person name="Roberts A."/>
            <person name="Saif S."/>
            <person name="Shea T."/>
            <person name="Shenoy N."/>
            <person name="Sisk P."/>
            <person name="Stolte C."/>
            <person name="Sykes S."/>
            <person name="Walk T."/>
            <person name="White J."/>
            <person name="Yandava C."/>
            <person name="Haas B."/>
            <person name="Nusbaum C."/>
            <person name="Birren B."/>
        </authorList>
    </citation>
    <scope>NUCLEOTIDE SEQUENCE [LARGE SCALE GENOMIC DNA]</scope>
    <source>
        <strain evidence="3">RMSCC 757 / Silveira</strain>
    </source>
</reference>
<evidence type="ECO:0000313" key="2">
    <source>
        <dbReference type="EMBL" id="EFW13578.1"/>
    </source>
</evidence>
<feature type="compositionally biased region" description="Basic and acidic residues" evidence="1">
    <location>
        <begin position="49"/>
        <end position="58"/>
    </location>
</feature>
<dbReference type="Proteomes" id="UP000002497">
    <property type="component" value="Unassembled WGS sequence"/>
</dbReference>
<evidence type="ECO:0000313" key="3">
    <source>
        <dbReference type="Proteomes" id="UP000002497"/>
    </source>
</evidence>
<evidence type="ECO:0000256" key="1">
    <source>
        <dbReference type="SAM" id="MobiDB-lite"/>
    </source>
</evidence>
<protein>
    <submittedName>
        <fullName evidence="2">Uncharacterized protein</fullName>
    </submittedName>
</protein>
<sequence>MISSGMVKHPTPPSSLLRQAPFSRLLVPALDAEEVHPYSNSPTIVKPRPMGEPRKDSQVVKLGPGYHVHLPSRWITRMVPLRQYFPLKFFVLP</sequence>
<dbReference type="AlphaFoldDB" id="E9DIZ3"/>
<dbReference type="HOGENOM" id="CLU_2399508_0_0_1"/>
<gene>
    <name evidence="2" type="ORF">CPSG_09792</name>
</gene>
<feature type="region of interest" description="Disordered" evidence="1">
    <location>
        <begin position="38"/>
        <end position="58"/>
    </location>
</feature>
<proteinExistence type="predicted"/>
<dbReference type="VEuPathDB" id="FungiDB:CPSG_09792"/>
<dbReference type="EMBL" id="GL636513">
    <property type="protein sequence ID" value="EFW13578.1"/>
    <property type="molecule type" value="Genomic_DNA"/>
</dbReference>
<reference evidence="3" key="1">
    <citation type="journal article" date="2010" name="Genome Res.">
        <title>Population genomic sequencing of Coccidioides fungi reveals recent hybridization and transposon control.</title>
        <authorList>
            <person name="Neafsey D.E."/>
            <person name="Barker B.M."/>
            <person name="Sharpton T.J."/>
            <person name="Stajich J.E."/>
            <person name="Park D.J."/>
            <person name="Whiston E."/>
            <person name="Hung C.-Y."/>
            <person name="McMahan C."/>
            <person name="White J."/>
            <person name="Sykes S."/>
            <person name="Heiman D."/>
            <person name="Young S."/>
            <person name="Zeng Q."/>
            <person name="Abouelleil A."/>
            <person name="Aftuck L."/>
            <person name="Bessette D."/>
            <person name="Brown A."/>
            <person name="FitzGerald M."/>
            <person name="Lui A."/>
            <person name="Macdonald J.P."/>
            <person name="Priest M."/>
            <person name="Orbach M.J."/>
            <person name="Galgiani J.N."/>
            <person name="Kirkland T.N."/>
            <person name="Cole G.T."/>
            <person name="Birren B.W."/>
            <person name="Henn M.R."/>
            <person name="Taylor J.W."/>
            <person name="Rounsley S.D."/>
        </authorList>
    </citation>
    <scope>NUCLEOTIDE SEQUENCE [LARGE SCALE GENOMIC DNA]</scope>
    <source>
        <strain evidence="3">RMSCC 757 / Silveira</strain>
    </source>
</reference>
<keyword evidence="3" id="KW-1185">Reference proteome</keyword>
<accession>E9DIZ3</accession>
<organism evidence="3">
    <name type="scientific">Coccidioides posadasii (strain RMSCC 757 / Silveira)</name>
    <name type="common">Valley fever fungus</name>
    <dbReference type="NCBI Taxonomy" id="443226"/>
    <lineage>
        <taxon>Eukaryota</taxon>
        <taxon>Fungi</taxon>
        <taxon>Dikarya</taxon>
        <taxon>Ascomycota</taxon>
        <taxon>Pezizomycotina</taxon>
        <taxon>Eurotiomycetes</taxon>
        <taxon>Eurotiomycetidae</taxon>
        <taxon>Onygenales</taxon>
        <taxon>Onygenaceae</taxon>
        <taxon>Coccidioides</taxon>
    </lineage>
</organism>